<dbReference type="PANTHER" id="PTHR35585">
    <property type="entry name" value="HHE DOMAIN PROTEIN (AFU_ORTHOLOGUE AFUA_4G00730)"/>
    <property type="match status" value="1"/>
</dbReference>
<reference evidence="5" key="1">
    <citation type="journal article" date="2019" name="Int. J. Syst. Evol. Microbiol.">
        <title>The Global Catalogue of Microorganisms (GCM) 10K type strain sequencing project: providing services to taxonomists for standard genome sequencing and annotation.</title>
        <authorList>
            <consortium name="The Broad Institute Genomics Platform"/>
            <consortium name="The Broad Institute Genome Sequencing Center for Infectious Disease"/>
            <person name="Wu L."/>
            <person name="Ma J."/>
        </authorList>
    </citation>
    <scope>NUCLEOTIDE SEQUENCE [LARGE SCALE GENOMIC DNA]</scope>
    <source>
        <strain evidence="5">JCM 11756</strain>
    </source>
</reference>
<protein>
    <recommendedName>
        <fullName evidence="3">Hemerythrin-like domain-containing protein</fullName>
    </recommendedName>
</protein>
<proteinExistence type="predicted"/>
<feature type="coiled-coil region" evidence="1">
    <location>
        <begin position="385"/>
        <end position="419"/>
    </location>
</feature>
<dbReference type="PANTHER" id="PTHR35585:SF1">
    <property type="entry name" value="HHE DOMAIN PROTEIN (AFU_ORTHOLOGUE AFUA_4G00730)"/>
    <property type="match status" value="1"/>
</dbReference>
<comment type="caution">
    <text evidence="4">The sequence shown here is derived from an EMBL/GenBank/DDBJ whole genome shotgun (WGS) entry which is preliminary data.</text>
</comment>
<dbReference type="Pfam" id="PF01814">
    <property type="entry name" value="Hemerythrin"/>
    <property type="match status" value="1"/>
</dbReference>
<dbReference type="Proteomes" id="UP001500973">
    <property type="component" value="Unassembled WGS sequence"/>
</dbReference>
<dbReference type="InterPro" id="IPR012312">
    <property type="entry name" value="Hemerythrin-like"/>
</dbReference>
<keyword evidence="5" id="KW-1185">Reference proteome</keyword>
<sequence>MGTAGSPAGYRPHTSIAAAARGTWPVLAWATHHAWDHGDGGSVSGEERPVTVSIEEQTVEQLGGPASVLARQRRDHAEMDRLMDRWGALADGEERERVLKEIVQLVFSHAFAEETVLWPAVRRSVQGGDELTSLVEEEHQEINDLVARIERLSPGSSEREEKVRRVFALIRQDIRDEEDVVLPRLQESLPAAQLRRLGTAWDTVRRSAPTHPHPVIPRRPPGNALLGVPLSAYDRIRDAVGAGKARSRSSGTAGGTGDAETRQRRQKRLEIFLNDHLAGAAAAAELARRMVQEHGDGRYGDTLRDIARQCGQDRLALQRQLGELGIPVKHYKVYGAWLGEKAGRLKPNGRLLRGSGLSLLVELGVLRLAAQGKALCWRALLAAARRDTRLDAARLEELLRRAERQMETLDALHDEAAGALLADAAAAGHGA</sequence>
<evidence type="ECO:0000313" key="4">
    <source>
        <dbReference type="EMBL" id="GAA1422872.1"/>
    </source>
</evidence>
<dbReference type="Gene3D" id="1.20.120.520">
    <property type="entry name" value="nmb1532 protein domain like"/>
    <property type="match status" value="1"/>
</dbReference>
<evidence type="ECO:0000256" key="1">
    <source>
        <dbReference type="SAM" id="Coils"/>
    </source>
</evidence>
<evidence type="ECO:0000256" key="2">
    <source>
        <dbReference type="SAM" id="MobiDB-lite"/>
    </source>
</evidence>
<feature type="region of interest" description="Disordered" evidence="2">
    <location>
        <begin position="241"/>
        <end position="263"/>
    </location>
</feature>
<gene>
    <name evidence="4" type="ORF">GCM10009601_25050</name>
</gene>
<feature type="domain" description="Hemerythrin-like" evidence="3">
    <location>
        <begin position="71"/>
        <end position="185"/>
    </location>
</feature>
<keyword evidence="1" id="KW-0175">Coiled coil</keyword>
<name>A0ABP4JL39_9ACTN</name>
<feature type="compositionally biased region" description="Low complexity" evidence="2">
    <location>
        <begin position="241"/>
        <end position="251"/>
    </location>
</feature>
<organism evidence="4 5">
    <name type="scientific">Streptomyces thermospinosisporus</name>
    <dbReference type="NCBI Taxonomy" id="161482"/>
    <lineage>
        <taxon>Bacteria</taxon>
        <taxon>Bacillati</taxon>
        <taxon>Actinomycetota</taxon>
        <taxon>Actinomycetes</taxon>
        <taxon>Kitasatosporales</taxon>
        <taxon>Streptomycetaceae</taxon>
        <taxon>Streptomyces</taxon>
    </lineage>
</organism>
<accession>A0ABP4JL39</accession>
<dbReference type="EMBL" id="BAAAIZ010000032">
    <property type="protein sequence ID" value="GAA1422872.1"/>
    <property type="molecule type" value="Genomic_DNA"/>
</dbReference>
<evidence type="ECO:0000259" key="3">
    <source>
        <dbReference type="Pfam" id="PF01814"/>
    </source>
</evidence>
<evidence type="ECO:0000313" key="5">
    <source>
        <dbReference type="Proteomes" id="UP001500973"/>
    </source>
</evidence>